<dbReference type="Gene3D" id="3.90.79.10">
    <property type="entry name" value="Nucleoside Triphosphate Pyrophosphohydrolase"/>
    <property type="match status" value="1"/>
</dbReference>
<keyword evidence="3" id="KW-0479">Metal-binding</keyword>
<keyword evidence="9" id="KW-1185">Reference proteome</keyword>
<comment type="caution">
    <text evidence="8">The sequence shown here is derived from an EMBL/GenBank/DDBJ whole genome shotgun (WGS) entry which is preliminary data.</text>
</comment>
<gene>
    <name evidence="8" type="ORF">J2S77_000243</name>
</gene>
<evidence type="ECO:0000313" key="8">
    <source>
        <dbReference type="EMBL" id="MDQ0158293.1"/>
    </source>
</evidence>
<protein>
    <submittedName>
        <fullName evidence="8">8-oxo-dGTP pyrophosphatase MutT (NUDIX family)</fullName>
    </submittedName>
</protein>
<keyword evidence="6" id="KW-0464">Manganese</keyword>
<proteinExistence type="predicted"/>
<evidence type="ECO:0000256" key="3">
    <source>
        <dbReference type="ARBA" id="ARBA00022723"/>
    </source>
</evidence>
<evidence type="ECO:0000256" key="5">
    <source>
        <dbReference type="ARBA" id="ARBA00022842"/>
    </source>
</evidence>
<dbReference type="CDD" id="cd03426">
    <property type="entry name" value="NUDIX_CoAse_Nudt7"/>
    <property type="match status" value="1"/>
</dbReference>
<dbReference type="PANTHER" id="PTHR12992:SF11">
    <property type="entry name" value="MITOCHONDRIAL COENZYME A DIPHOSPHATASE NUDT8"/>
    <property type="match status" value="1"/>
</dbReference>
<evidence type="ECO:0000259" key="7">
    <source>
        <dbReference type="PROSITE" id="PS51462"/>
    </source>
</evidence>
<dbReference type="Proteomes" id="UP001224359">
    <property type="component" value="Unassembled WGS sequence"/>
</dbReference>
<keyword evidence="5" id="KW-0460">Magnesium</keyword>
<dbReference type="InterPro" id="IPR045121">
    <property type="entry name" value="CoAse"/>
</dbReference>
<organism evidence="8 9">
    <name type="scientific">Alkalibacillus salilacus</name>
    <dbReference type="NCBI Taxonomy" id="284582"/>
    <lineage>
        <taxon>Bacteria</taxon>
        <taxon>Bacillati</taxon>
        <taxon>Bacillota</taxon>
        <taxon>Bacilli</taxon>
        <taxon>Bacillales</taxon>
        <taxon>Bacillaceae</taxon>
        <taxon>Alkalibacillus</taxon>
    </lineage>
</organism>
<evidence type="ECO:0000256" key="2">
    <source>
        <dbReference type="ARBA" id="ARBA00001946"/>
    </source>
</evidence>
<dbReference type="EMBL" id="JAUSTQ010000001">
    <property type="protein sequence ID" value="MDQ0158293.1"/>
    <property type="molecule type" value="Genomic_DNA"/>
</dbReference>
<dbReference type="SUPFAM" id="SSF55811">
    <property type="entry name" value="Nudix"/>
    <property type="match status" value="1"/>
</dbReference>
<feature type="domain" description="Nudix hydrolase" evidence="7">
    <location>
        <begin position="42"/>
        <end position="177"/>
    </location>
</feature>
<evidence type="ECO:0000256" key="6">
    <source>
        <dbReference type="ARBA" id="ARBA00023211"/>
    </source>
</evidence>
<dbReference type="Pfam" id="PF00293">
    <property type="entry name" value="NUDIX"/>
    <property type="match status" value="1"/>
</dbReference>
<evidence type="ECO:0000313" key="9">
    <source>
        <dbReference type="Proteomes" id="UP001224359"/>
    </source>
</evidence>
<sequence length="229" mass="26294">MQTNYESVILEVAGRKGIIMQADNIHHILKHHQPKSLGPHKPRETAVILPLIEKDDGLHILFEVRSKTMRTQPGEICFPGGRVDEDDDSTNEAALRELNEELGVDQDKLRYTQSLGWVQTPFGLNVHVYVGLLTNTSESSFELNPGEVDDVFTVPLHFFLQNEPTIHYMNMAIEPDESFPISDVPNQSLYMKQTFQIEEHFYYYQNRVIWGLTARILKEFIHILTSAES</sequence>
<dbReference type="PANTHER" id="PTHR12992">
    <property type="entry name" value="NUDIX HYDROLASE"/>
    <property type="match status" value="1"/>
</dbReference>
<name>A0ABT9VBF0_9BACI</name>
<dbReference type="InterPro" id="IPR000086">
    <property type="entry name" value="NUDIX_hydrolase_dom"/>
</dbReference>
<reference evidence="8 9" key="1">
    <citation type="submission" date="2023-07" db="EMBL/GenBank/DDBJ databases">
        <title>Genomic Encyclopedia of Type Strains, Phase IV (KMG-IV): sequencing the most valuable type-strain genomes for metagenomic binning, comparative biology and taxonomic classification.</title>
        <authorList>
            <person name="Goeker M."/>
        </authorList>
    </citation>
    <scope>NUCLEOTIDE SEQUENCE [LARGE SCALE GENOMIC DNA]</scope>
    <source>
        <strain evidence="8 9">DSM 16460</strain>
    </source>
</reference>
<dbReference type="InterPro" id="IPR015797">
    <property type="entry name" value="NUDIX_hydrolase-like_dom_sf"/>
</dbReference>
<dbReference type="PROSITE" id="PS51462">
    <property type="entry name" value="NUDIX"/>
    <property type="match status" value="1"/>
</dbReference>
<comment type="cofactor">
    <cofactor evidence="1">
        <name>Mn(2+)</name>
        <dbReference type="ChEBI" id="CHEBI:29035"/>
    </cofactor>
</comment>
<accession>A0ABT9VBF0</accession>
<evidence type="ECO:0000256" key="1">
    <source>
        <dbReference type="ARBA" id="ARBA00001936"/>
    </source>
</evidence>
<keyword evidence="4" id="KW-0378">Hydrolase</keyword>
<comment type="cofactor">
    <cofactor evidence="2">
        <name>Mg(2+)</name>
        <dbReference type="ChEBI" id="CHEBI:18420"/>
    </cofactor>
</comment>
<evidence type="ECO:0000256" key="4">
    <source>
        <dbReference type="ARBA" id="ARBA00022801"/>
    </source>
</evidence>